<evidence type="ECO:0000256" key="2">
    <source>
        <dbReference type="ARBA" id="ARBA00022729"/>
    </source>
</evidence>
<comment type="caution">
    <text evidence="5">The sequence shown here is derived from an EMBL/GenBank/DDBJ whole genome shotgun (WGS) entry which is preliminary data.</text>
</comment>
<evidence type="ECO:0000256" key="1">
    <source>
        <dbReference type="ARBA" id="ARBA00005695"/>
    </source>
</evidence>
<dbReference type="Gene3D" id="3.90.76.10">
    <property type="entry name" value="Dipeptide-binding Protein, Domain 1"/>
    <property type="match status" value="1"/>
</dbReference>
<accession>A0ABS2HD27</accession>
<protein>
    <submittedName>
        <fullName evidence="5">ABC transporter substrate-binding protein</fullName>
    </submittedName>
</protein>
<proteinExistence type="inferred from homology"/>
<feature type="chain" id="PRO_5047093320" evidence="3">
    <location>
        <begin position="23"/>
        <end position="549"/>
    </location>
</feature>
<dbReference type="InterPro" id="IPR000914">
    <property type="entry name" value="SBP_5_dom"/>
</dbReference>
<keyword evidence="2 3" id="KW-0732">Signal</keyword>
<feature type="signal peptide" evidence="3">
    <location>
        <begin position="1"/>
        <end position="22"/>
    </location>
</feature>
<gene>
    <name evidence="5" type="ORF">JQC93_03690</name>
</gene>
<evidence type="ECO:0000259" key="4">
    <source>
        <dbReference type="Pfam" id="PF00496"/>
    </source>
</evidence>
<evidence type="ECO:0000313" key="6">
    <source>
        <dbReference type="Proteomes" id="UP000809621"/>
    </source>
</evidence>
<dbReference type="PIRSF" id="PIRSF002741">
    <property type="entry name" value="MppA"/>
    <property type="match status" value="1"/>
</dbReference>
<dbReference type="InterPro" id="IPR039424">
    <property type="entry name" value="SBP_5"/>
</dbReference>
<sequence length="549" mass="61546">MFNKSVVSSLVIGLMAAGSAIADTSIQQGGEVTVPAIGTGFVENFNPYTVKDLMGGTMYEPLFIHNGKTGEIEPRLAESITVADDLMSVTVKVRPDLKWSDGTPLTAEDVAYSYNLTKETRAFDVKGIWGDAGKLDSVTATDATTVVFKMNAADSTFVWGLKDYFIVPKHIWGEVENLTTFTNPNPVGNGPFTEVALMRAQQMKLCRNPHYWQAAEGRPYLDCVVARSYNDNSQIQAALMKGEIDWGSNFIADIDKTFVEADPENNHYWYPGNDAIHLYMNTKTAPFDNLEVRRALSMSLDRELIVDIAAYGYPTPNHYLGGLGDYFDSYVDKDMEKKYSQYTSYDPEQAAAILDKAGYTDKNGDGFRELPNGDAISFDIEVVNGWTDWVQTVQIVTEMFEEVGIKANVKTVDWSVYDKNLKDGNYAMSINWSNTNNAHPIQSYQDYFAASAVGTSWHANHGIFSKDMSDLIESFGSTNDAAEQTRIINTLQEFTAENMPFIPLFSNAVWYQYRTEKVVGWPNAENPYIHPNYYQADKKVKIFDNLHQK</sequence>
<organism evidence="5 6">
    <name type="scientific">Vibrio ulleungensis</name>
    <dbReference type="NCBI Taxonomy" id="2807619"/>
    <lineage>
        <taxon>Bacteria</taxon>
        <taxon>Pseudomonadati</taxon>
        <taxon>Pseudomonadota</taxon>
        <taxon>Gammaproteobacteria</taxon>
        <taxon>Vibrionales</taxon>
        <taxon>Vibrionaceae</taxon>
        <taxon>Vibrio</taxon>
    </lineage>
</organism>
<dbReference type="Gene3D" id="3.40.190.10">
    <property type="entry name" value="Periplasmic binding protein-like II"/>
    <property type="match status" value="1"/>
</dbReference>
<dbReference type="PANTHER" id="PTHR30290">
    <property type="entry name" value="PERIPLASMIC BINDING COMPONENT OF ABC TRANSPORTER"/>
    <property type="match status" value="1"/>
</dbReference>
<dbReference type="Pfam" id="PF00496">
    <property type="entry name" value="SBP_bac_5"/>
    <property type="match status" value="1"/>
</dbReference>
<evidence type="ECO:0000313" key="5">
    <source>
        <dbReference type="EMBL" id="MBM7035500.1"/>
    </source>
</evidence>
<comment type="similarity">
    <text evidence="1">Belongs to the bacterial solute-binding protein 5 family.</text>
</comment>
<feature type="domain" description="Solute-binding protein family 5" evidence="4">
    <location>
        <begin position="71"/>
        <end position="451"/>
    </location>
</feature>
<dbReference type="SUPFAM" id="SSF53850">
    <property type="entry name" value="Periplasmic binding protein-like II"/>
    <property type="match status" value="1"/>
</dbReference>
<dbReference type="PANTHER" id="PTHR30290:SF38">
    <property type="entry name" value="D,D-DIPEPTIDE-BINDING PERIPLASMIC PROTEIN DDPA-RELATED"/>
    <property type="match status" value="1"/>
</dbReference>
<dbReference type="CDD" id="cd08509">
    <property type="entry name" value="PBP2_TmCBP_oligosaccharides_like"/>
    <property type="match status" value="1"/>
</dbReference>
<dbReference type="Proteomes" id="UP000809621">
    <property type="component" value="Unassembled WGS sequence"/>
</dbReference>
<keyword evidence="6" id="KW-1185">Reference proteome</keyword>
<reference evidence="5 6" key="1">
    <citation type="submission" date="2021-02" db="EMBL/GenBank/DDBJ databases">
        <authorList>
            <person name="Park J.-S."/>
        </authorList>
    </citation>
    <scope>NUCLEOTIDE SEQUENCE [LARGE SCALE GENOMIC DNA]</scope>
    <source>
        <strain evidence="5 6">188UL20-2</strain>
    </source>
</reference>
<name>A0ABS2HD27_9VIBR</name>
<dbReference type="InterPro" id="IPR030678">
    <property type="entry name" value="Peptide/Ni-bd"/>
</dbReference>
<evidence type="ECO:0000256" key="3">
    <source>
        <dbReference type="SAM" id="SignalP"/>
    </source>
</evidence>
<dbReference type="RefSeq" id="WP_205157096.1">
    <property type="nucleotide sequence ID" value="NZ_JAFEUM010000001.1"/>
</dbReference>
<dbReference type="Gene3D" id="3.10.105.10">
    <property type="entry name" value="Dipeptide-binding Protein, Domain 3"/>
    <property type="match status" value="1"/>
</dbReference>
<dbReference type="EMBL" id="JAFEUM010000001">
    <property type="protein sequence ID" value="MBM7035500.1"/>
    <property type="molecule type" value="Genomic_DNA"/>
</dbReference>